<reference evidence="1" key="1">
    <citation type="journal article" date="2022" name="bioRxiv">
        <title>Sequencing and chromosome-scale assembly of the giantPleurodeles waltlgenome.</title>
        <authorList>
            <person name="Brown T."/>
            <person name="Elewa A."/>
            <person name="Iarovenko S."/>
            <person name="Subramanian E."/>
            <person name="Araus A.J."/>
            <person name="Petzold A."/>
            <person name="Susuki M."/>
            <person name="Suzuki K.-i.T."/>
            <person name="Hayashi T."/>
            <person name="Toyoda A."/>
            <person name="Oliveira C."/>
            <person name="Osipova E."/>
            <person name="Leigh N.D."/>
            <person name="Simon A."/>
            <person name="Yun M.H."/>
        </authorList>
    </citation>
    <scope>NUCLEOTIDE SEQUENCE</scope>
    <source>
        <strain evidence="1">20211129_DDA</strain>
        <tissue evidence="1">Liver</tissue>
    </source>
</reference>
<organism evidence="1 2">
    <name type="scientific">Pleurodeles waltl</name>
    <name type="common">Iberian ribbed newt</name>
    <dbReference type="NCBI Taxonomy" id="8319"/>
    <lineage>
        <taxon>Eukaryota</taxon>
        <taxon>Metazoa</taxon>
        <taxon>Chordata</taxon>
        <taxon>Craniata</taxon>
        <taxon>Vertebrata</taxon>
        <taxon>Euteleostomi</taxon>
        <taxon>Amphibia</taxon>
        <taxon>Batrachia</taxon>
        <taxon>Caudata</taxon>
        <taxon>Salamandroidea</taxon>
        <taxon>Salamandridae</taxon>
        <taxon>Pleurodelinae</taxon>
        <taxon>Pleurodeles</taxon>
    </lineage>
</organism>
<gene>
    <name evidence="1" type="ORF">NDU88_004529</name>
</gene>
<dbReference type="Gene3D" id="3.30.250.20">
    <property type="entry name" value="L1 transposable element, C-terminal domain"/>
    <property type="match status" value="1"/>
</dbReference>
<dbReference type="AlphaFoldDB" id="A0AAV7QI39"/>
<name>A0AAV7QI39_PLEWA</name>
<comment type="caution">
    <text evidence="1">The sequence shown here is derived from an EMBL/GenBank/DDBJ whole genome shotgun (WGS) entry which is preliminary data.</text>
</comment>
<dbReference type="Proteomes" id="UP001066276">
    <property type="component" value="Chromosome 6"/>
</dbReference>
<dbReference type="InterPro" id="IPR042566">
    <property type="entry name" value="L1_C"/>
</dbReference>
<dbReference type="EMBL" id="JANPWB010000010">
    <property type="protein sequence ID" value="KAJ1138138.1"/>
    <property type="molecule type" value="Genomic_DNA"/>
</dbReference>
<proteinExistence type="predicted"/>
<accession>A0AAV7QI39</accession>
<sequence length="139" mass="16015">MSERLEKQTERVDQVERHVSSVEDEQTALATGQLKVNTELDILKHKIDYLESRSPRNNLRIVGLAESTSIVQDARKQFLLGKKQLRALQLDYRMLYPAKLRLDVEGNTIFFTDHKKLEQFVNRKLADKRNAPGAEPANV</sequence>
<dbReference type="InterPro" id="IPR004244">
    <property type="entry name" value="Transposase_22"/>
</dbReference>
<evidence type="ECO:0000313" key="1">
    <source>
        <dbReference type="EMBL" id="KAJ1138138.1"/>
    </source>
</evidence>
<protein>
    <submittedName>
        <fullName evidence="1">Uncharacterized protein</fullName>
    </submittedName>
</protein>
<keyword evidence="2" id="KW-1185">Reference proteome</keyword>
<evidence type="ECO:0000313" key="2">
    <source>
        <dbReference type="Proteomes" id="UP001066276"/>
    </source>
</evidence>
<dbReference type="PANTHER" id="PTHR11505">
    <property type="entry name" value="L1 TRANSPOSABLE ELEMENT-RELATED"/>
    <property type="match status" value="1"/>
</dbReference>